<proteinExistence type="inferred from homology"/>
<dbReference type="STRING" id="1802620.A3D91_00640"/>
<dbReference type="SMART" id="SM00322">
    <property type="entry name" value="KH"/>
    <property type="match status" value="1"/>
</dbReference>
<dbReference type="HAMAP" id="MF_00335">
    <property type="entry name" value="RNase_Y"/>
    <property type="match status" value="1"/>
</dbReference>
<dbReference type="AlphaFoldDB" id="A0A1F4VB96"/>
<accession>A0A1F4VB96</accession>
<comment type="similarity">
    <text evidence="5">Belongs to the RNase Y family.</text>
</comment>
<dbReference type="InterPro" id="IPR004087">
    <property type="entry name" value="KH_dom"/>
</dbReference>
<keyword evidence="3 5" id="KW-0378">Hydrolase</keyword>
<dbReference type="PANTHER" id="PTHR12826:SF15">
    <property type="entry name" value="RIBONUCLEASE Y"/>
    <property type="match status" value="1"/>
</dbReference>
<evidence type="ECO:0000313" key="9">
    <source>
        <dbReference type="EMBL" id="OGC54389.1"/>
    </source>
</evidence>
<dbReference type="SMART" id="SM00471">
    <property type="entry name" value="HDc"/>
    <property type="match status" value="1"/>
</dbReference>
<dbReference type="GO" id="GO:0016787">
    <property type="term" value="F:hydrolase activity"/>
    <property type="evidence" value="ECO:0007669"/>
    <property type="project" value="UniProtKB-KW"/>
</dbReference>
<evidence type="ECO:0000256" key="5">
    <source>
        <dbReference type="HAMAP-Rule" id="MF_00335"/>
    </source>
</evidence>
<evidence type="ECO:0000256" key="3">
    <source>
        <dbReference type="ARBA" id="ARBA00022801"/>
    </source>
</evidence>
<dbReference type="GO" id="GO:0006402">
    <property type="term" value="P:mRNA catabolic process"/>
    <property type="evidence" value="ECO:0007669"/>
    <property type="project" value="UniProtKB-UniRule"/>
</dbReference>
<dbReference type="PANTHER" id="PTHR12826">
    <property type="entry name" value="RIBONUCLEASE Y"/>
    <property type="match status" value="1"/>
</dbReference>
<reference evidence="9 10" key="1">
    <citation type="journal article" date="2016" name="Nat. Commun.">
        <title>Thousands of microbial genomes shed light on interconnected biogeochemical processes in an aquifer system.</title>
        <authorList>
            <person name="Anantharaman K."/>
            <person name="Brown C.T."/>
            <person name="Hug L.A."/>
            <person name="Sharon I."/>
            <person name="Castelle C.J."/>
            <person name="Probst A.J."/>
            <person name="Thomas B.C."/>
            <person name="Singh A."/>
            <person name="Wilkins M.J."/>
            <person name="Karaoz U."/>
            <person name="Brodie E.L."/>
            <person name="Williams K.H."/>
            <person name="Hubbard S.S."/>
            <person name="Banfield J.F."/>
        </authorList>
    </citation>
    <scope>NUCLEOTIDE SEQUENCE [LARGE SCALE GENOMIC DNA]</scope>
</reference>
<dbReference type="GO" id="GO:0005886">
    <property type="term" value="C:plasma membrane"/>
    <property type="evidence" value="ECO:0007669"/>
    <property type="project" value="UniProtKB-SubCell"/>
</dbReference>
<dbReference type="PROSITE" id="PS50084">
    <property type="entry name" value="KH_TYPE_1"/>
    <property type="match status" value="1"/>
</dbReference>
<dbReference type="InterPro" id="IPR022711">
    <property type="entry name" value="RNase_Y_N"/>
</dbReference>
<feature type="coiled-coil region" evidence="7">
    <location>
        <begin position="85"/>
        <end position="147"/>
    </location>
</feature>
<feature type="transmembrane region" description="Helical" evidence="5">
    <location>
        <begin position="6"/>
        <end position="26"/>
    </location>
</feature>
<dbReference type="Gene3D" id="3.30.1370.10">
    <property type="entry name" value="K Homology domain, type 1"/>
    <property type="match status" value="1"/>
</dbReference>
<evidence type="ECO:0000259" key="8">
    <source>
        <dbReference type="PROSITE" id="PS51831"/>
    </source>
</evidence>
<dbReference type="SUPFAM" id="SSF54791">
    <property type="entry name" value="Eukaryotic type KH-domain (KH-domain type I)"/>
    <property type="match status" value="1"/>
</dbReference>
<dbReference type="InterPro" id="IPR003607">
    <property type="entry name" value="HD/PDEase_dom"/>
</dbReference>
<dbReference type="NCBIfam" id="TIGR00277">
    <property type="entry name" value="HDIG"/>
    <property type="match status" value="1"/>
</dbReference>
<dbReference type="SUPFAM" id="SSF109604">
    <property type="entry name" value="HD-domain/PDEase-like"/>
    <property type="match status" value="1"/>
</dbReference>
<dbReference type="InterPro" id="IPR017705">
    <property type="entry name" value="Ribonuclease_Y"/>
</dbReference>
<dbReference type="EMBL" id="MEVD01000003">
    <property type="protein sequence ID" value="OGC54389.1"/>
    <property type="molecule type" value="Genomic_DNA"/>
</dbReference>
<dbReference type="GO" id="GO:0003723">
    <property type="term" value="F:RNA binding"/>
    <property type="evidence" value="ECO:0007669"/>
    <property type="project" value="UniProtKB-UniRule"/>
</dbReference>
<gene>
    <name evidence="5" type="primary">rny</name>
    <name evidence="9" type="ORF">A3D91_00640</name>
</gene>
<dbReference type="GO" id="GO:0004521">
    <property type="term" value="F:RNA endonuclease activity"/>
    <property type="evidence" value="ECO:0007669"/>
    <property type="project" value="UniProtKB-UniRule"/>
</dbReference>
<keyword evidence="1 5" id="KW-0540">Nuclease</keyword>
<dbReference type="InterPro" id="IPR036612">
    <property type="entry name" value="KH_dom_type_1_sf"/>
</dbReference>
<keyword evidence="7" id="KW-0175">Coiled coil</keyword>
<evidence type="ECO:0000256" key="2">
    <source>
        <dbReference type="ARBA" id="ARBA00022759"/>
    </source>
</evidence>
<protein>
    <recommendedName>
        <fullName evidence="5 6">Ribonuclease Y</fullName>
        <shortName evidence="5">RNase Y</shortName>
        <ecNumber evidence="5 6">3.1.-.-</ecNumber>
    </recommendedName>
</protein>
<comment type="caution">
    <text evidence="9">The sequence shown here is derived from an EMBL/GenBank/DDBJ whole genome shotgun (WGS) entry which is preliminary data.</text>
</comment>
<dbReference type="CDD" id="cd22431">
    <property type="entry name" value="KH-I_RNaseY"/>
    <property type="match status" value="1"/>
</dbReference>
<name>A0A1F4VB96_UNCKA</name>
<keyword evidence="5" id="KW-0472">Membrane</keyword>
<comment type="function">
    <text evidence="5">Endoribonuclease that initiates mRNA decay.</text>
</comment>
<dbReference type="Pfam" id="PF00013">
    <property type="entry name" value="KH_1"/>
    <property type="match status" value="1"/>
</dbReference>
<sequence>MPDIFVIIIAILLSLATGGIVIYLIVQKRIGSSVQSQPSQVNQLNQQAADQPKIYDVSQDPAVLEAKSRAKEIILEAKDSALKIKTEAESSIRSLREQDASLEKDMLIRKSQLETREKEIESKLRTLKQAKEAIDRKQEEVDSMYKNQKEQLEKVASLTRDEARKLLLDKFEKEIIEEKGKRIREIEEEIKKTSEEKAKEILIEAMRYGATDYVVEYTTSKVKLPDEDIKGRIIGKEGRNITTFEELTGVELDLDSSPGEVIVSSFDPVRREIAKIALERLIADGRIQPAKIEEIVDKTRNEVDHIMYKEGDNLCHRVGVYNLPKDIIQMLGRFKYRFSYGQNLIEHTLEETRIGVAIAHELKADVETVKLGCLLHDIGKVVSDEEGTHIQLGVDLLKKYNISQKVIDCVAEHHEDKPFSSVESAVVGLADHVSGARPGARSEDYESYVKRLKDLEEAAYSFDGVEKVYAISAGREVRVFVKPQIVDDASTALLAREIAKKIELEQTYPGVVKVVVIRETRVSETAK</sequence>
<organism evidence="9 10">
    <name type="scientific">candidate division WWE3 bacterium RIFCSPHIGHO2_02_FULL_38_14</name>
    <dbReference type="NCBI Taxonomy" id="1802620"/>
    <lineage>
        <taxon>Bacteria</taxon>
        <taxon>Katanobacteria</taxon>
    </lineage>
</organism>
<evidence type="ECO:0000256" key="1">
    <source>
        <dbReference type="ARBA" id="ARBA00022722"/>
    </source>
</evidence>
<feature type="domain" description="HD" evidence="8">
    <location>
        <begin position="344"/>
        <end position="436"/>
    </location>
</feature>
<dbReference type="Pfam" id="PF12072">
    <property type="entry name" value="RNase_Y_N"/>
    <property type="match status" value="1"/>
</dbReference>
<keyword evidence="5" id="KW-1133">Transmembrane helix</keyword>
<evidence type="ECO:0000256" key="7">
    <source>
        <dbReference type="SAM" id="Coils"/>
    </source>
</evidence>
<keyword evidence="2 5" id="KW-0255">Endonuclease</keyword>
<evidence type="ECO:0000256" key="4">
    <source>
        <dbReference type="ARBA" id="ARBA00022884"/>
    </source>
</evidence>
<keyword evidence="4 5" id="KW-0694">RNA-binding</keyword>
<dbReference type="Gene3D" id="1.10.3210.10">
    <property type="entry name" value="Hypothetical protein af1432"/>
    <property type="match status" value="1"/>
</dbReference>
<evidence type="ECO:0000256" key="6">
    <source>
        <dbReference type="NCBIfam" id="TIGR03319"/>
    </source>
</evidence>
<dbReference type="Pfam" id="PF01966">
    <property type="entry name" value="HD"/>
    <property type="match status" value="1"/>
</dbReference>
<dbReference type="InterPro" id="IPR004088">
    <property type="entry name" value="KH_dom_type_1"/>
</dbReference>
<dbReference type="Proteomes" id="UP000178127">
    <property type="component" value="Unassembled WGS sequence"/>
</dbReference>
<dbReference type="PROSITE" id="PS51831">
    <property type="entry name" value="HD"/>
    <property type="match status" value="1"/>
</dbReference>
<keyword evidence="5" id="KW-0812">Transmembrane</keyword>
<evidence type="ECO:0000313" key="10">
    <source>
        <dbReference type="Proteomes" id="UP000178127"/>
    </source>
</evidence>
<dbReference type="NCBIfam" id="TIGR03319">
    <property type="entry name" value="RNase_Y"/>
    <property type="match status" value="1"/>
</dbReference>
<comment type="subcellular location">
    <subcellularLocation>
        <location evidence="5">Cell membrane</location>
        <topology evidence="5">Single-pass membrane protein</topology>
    </subcellularLocation>
</comment>
<keyword evidence="5" id="KW-1003">Cell membrane</keyword>
<dbReference type="InterPro" id="IPR006674">
    <property type="entry name" value="HD_domain"/>
</dbReference>
<dbReference type="InterPro" id="IPR006675">
    <property type="entry name" value="HDIG_dom"/>
</dbReference>
<feature type="coiled-coil region" evidence="7">
    <location>
        <begin position="176"/>
        <end position="203"/>
    </location>
</feature>
<dbReference type="EC" id="3.1.-.-" evidence="5 6"/>